<organism evidence="8 9">
    <name type="scientific">[Phormidium ambiguum] IAM M-71</name>
    <dbReference type="NCBI Taxonomy" id="454136"/>
    <lineage>
        <taxon>Bacteria</taxon>
        <taxon>Bacillati</taxon>
        <taxon>Cyanobacteriota</taxon>
        <taxon>Cyanophyceae</taxon>
        <taxon>Oscillatoriophycideae</taxon>
        <taxon>Aerosakkonematales</taxon>
        <taxon>Aerosakkonemataceae</taxon>
        <taxon>Floridanema</taxon>
    </lineage>
</organism>
<keyword evidence="2" id="KW-1003">Cell membrane</keyword>
<evidence type="ECO:0000256" key="6">
    <source>
        <dbReference type="SAM" id="Phobius"/>
    </source>
</evidence>
<feature type="transmembrane region" description="Helical" evidence="6">
    <location>
        <begin position="12"/>
        <end position="34"/>
    </location>
</feature>
<comment type="subcellular location">
    <subcellularLocation>
        <location evidence="1">Cell membrane</location>
        <topology evidence="1">Multi-pass membrane protein</topology>
    </subcellularLocation>
</comment>
<accession>A0A1U7IMP6</accession>
<evidence type="ECO:0000256" key="3">
    <source>
        <dbReference type="ARBA" id="ARBA00022692"/>
    </source>
</evidence>
<evidence type="ECO:0000313" key="9">
    <source>
        <dbReference type="Proteomes" id="UP000185860"/>
    </source>
</evidence>
<evidence type="ECO:0000256" key="5">
    <source>
        <dbReference type="ARBA" id="ARBA00023136"/>
    </source>
</evidence>
<dbReference type="GO" id="GO:0009055">
    <property type="term" value="F:electron transfer activity"/>
    <property type="evidence" value="ECO:0007669"/>
    <property type="project" value="InterPro"/>
</dbReference>
<dbReference type="SUPFAM" id="SSF81342">
    <property type="entry name" value="Transmembrane di-heme cytochromes"/>
    <property type="match status" value="1"/>
</dbReference>
<dbReference type="GO" id="GO:0022904">
    <property type="term" value="P:respiratory electron transport chain"/>
    <property type="evidence" value="ECO:0007669"/>
    <property type="project" value="InterPro"/>
</dbReference>
<evidence type="ECO:0000256" key="1">
    <source>
        <dbReference type="ARBA" id="ARBA00004651"/>
    </source>
</evidence>
<dbReference type="EMBL" id="MRCE01000007">
    <property type="protein sequence ID" value="OKH38624.1"/>
    <property type="molecule type" value="Genomic_DNA"/>
</dbReference>
<dbReference type="AlphaFoldDB" id="A0A1U7IMP6"/>
<gene>
    <name evidence="8" type="ORF">NIES2119_08470</name>
</gene>
<dbReference type="Pfam" id="PF01292">
    <property type="entry name" value="Ni_hydr_CYTB"/>
    <property type="match status" value="1"/>
</dbReference>
<feature type="transmembrane region" description="Helical" evidence="6">
    <location>
        <begin position="54"/>
        <end position="78"/>
    </location>
</feature>
<evidence type="ECO:0000259" key="7">
    <source>
        <dbReference type="Pfam" id="PF01292"/>
    </source>
</evidence>
<keyword evidence="5 6" id="KW-0472">Membrane</keyword>
<protein>
    <submittedName>
        <fullName evidence="8">Cytochrome B</fullName>
    </submittedName>
</protein>
<evidence type="ECO:0000313" key="8">
    <source>
        <dbReference type="EMBL" id="OKH38624.1"/>
    </source>
</evidence>
<dbReference type="Proteomes" id="UP000185860">
    <property type="component" value="Unassembled WGS sequence"/>
</dbReference>
<name>A0A1U7IMP6_9CYAN</name>
<dbReference type="OrthoDB" id="457436at2"/>
<sequence length="201" mass="23028">MPPTKPYQPLTLRLLHGITALIVISAAIAGFLVYDSWDGRFGRLGLTVKNRDLIDIHGTIAFFLLPILILLTIYSIRVGHRRLIQPDSFSKLKEVGQPIWWYTLQRFANTLMLIAALFALLSGKFQDENWLPQGELNHPWYYAHLIAWCGVVIALALHLLMGIKVGGIPLLLSMFDSKTRPDDNPKLWPEKIKNWLRNPHW</sequence>
<dbReference type="RefSeq" id="WP_073593034.1">
    <property type="nucleotide sequence ID" value="NZ_MRCE01000007.1"/>
</dbReference>
<comment type="caution">
    <text evidence="8">The sequence shown here is derived from an EMBL/GenBank/DDBJ whole genome shotgun (WGS) entry which is preliminary data.</text>
</comment>
<feature type="domain" description="Cytochrome b561 bacterial/Ni-hydrogenase" evidence="7">
    <location>
        <begin position="8"/>
        <end position="175"/>
    </location>
</feature>
<evidence type="ECO:0000256" key="2">
    <source>
        <dbReference type="ARBA" id="ARBA00022475"/>
    </source>
</evidence>
<keyword evidence="3 6" id="KW-0812">Transmembrane</keyword>
<dbReference type="GO" id="GO:0005886">
    <property type="term" value="C:plasma membrane"/>
    <property type="evidence" value="ECO:0007669"/>
    <property type="project" value="UniProtKB-SubCell"/>
</dbReference>
<feature type="transmembrane region" description="Helical" evidence="6">
    <location>
        <begin position="99"/>
        <end position="121"/>
    </location>
</feature>
<dbReference type="InterPro" id="IPR011577">
    <property type="entry name" value="Cyt_b561_bac/Ni-Hgenase"/>
</dbReference>
<proteinExistence type="predicted"/>
<dbReference type="InterPro" id="IPR016174">
    <property type="entry name" value="Di-haem_cyt_TM"/>
</dbReference>
<keyword evidence="4 6" id="KW-1133">Transmembrane helix</keyword>
<feature type="transmembrane region" description="Helical" evidence="6">
    <location>
        <begin position="141"/>
        <end position="163"/>
    </location>
</feature>
<evidence type="ECO:0000256" key="4">
    <source>
        <dbReference type="ARBA" id="ARBA00022989"/>
    </source>
</evidence>
<dbReference type="STRING" id="454136.NIES2119_08470"/>
<reference evidence="8 9" key="1">
    <citation type="submission" date="2016-11" db="EMBL/GenBank/DDBJ databases">
        <title>Draft Genome Sequences of Nine Cyanobacterial Strains from Diverse Habitats.</title>
        <authorList>
            <person name="Zhu T."/>
            <person name="Hou S."/>
            <person name="Lu X."/>
            <person name="Hess W.R."/>
        </authorList>
    </citation>
    <scope>NUCLEOTIDE SEQUENCE [LARGE SCALE GENOMIC DNA]</scope>
    <source>
        <strain evidence="8 9">IAM M-71</strain>
    </source>
</reference>